<dbReference type="EMBL" id="JACHLR010000004">
    <property type="protein sequence ID" value="MBB4857946.1"/>
    <property type="molecule type" value="Genomic_DNA"/>
</dbReference>
<dbReference type="RefSeq" id="WP_184243216.1">
    <property type="nucleotide sequence ID" value="NZ_JACHLR010000004.1"/>
</dbReference>
<name>A0A7W7NV75_9SPHN</name>
<evidence type="ECO:0000313" key="2">
    <source>
        <dbReference type="Proteomes" id="UP000555448"/>
    </source>
</evidence>
<evidence type="ECO:0000313" key="1">
    <source>
        <dbReference type="EMBL" id="MBB4857946.1"/>
    </source>
</evidence>
<gene>
    <name evidence="1" type="ORF">HNO88_001260</name>
</gene>
<sequence>MRARGFLVTQFEAEVAGLGHTEVDRIVRRRIGQGLFRAALIDYWDACRSPASPSPRCCAPAISCPGRNAPAVPSGSRALGRGLRRRMVSFAA</sequence>
<comment type="caution">
    <text evidence="1">The sequence shown here is derived from an EMBL/GenBank/DDBJ whole genome shotgun (WGS) entry which is preliminary data.</text>
</comment>
<dbReference type="AlphaFoldDB" id="A0A7W7NV75"/>
<protein>
    <submittedName>
        <fullName evidence="1">Uncharacterized protein</fullName>
    </submittedName>
</protein>
<reference evidence="1 2" key="1">
    <citation type="submission" date="2020-08" db="EMBL/GenBank/DDBJ databases">
        <title>Functional genomics of gut bacteria from endangered species of beetles.</title>
        <authorList>
            <person name="Carlos-Shanley C."/>
        </authorList>
    </citation>
    <scope>NUCLEOTIDE SEQUENCE [LARGE SCALE GENOMIC DNA]</scope>
    <source>
        <strain evidence="1 2">S00245</strain>
    </source>
</reference>
<accession>A0A7W7NV75</accession>
<organism evidence="1 2">
    <name type="scientific">Novosphingobium chloroacetimidivorans</name>
    <dbReference type="NCBI Taxonomy" id="1428314"/>
    <lineage>
        <taxon>Bacteria</taxon>
        <taxon>Pseudomonadati</taxon>
        <taxon>Pseudomonadota</taxon>
        <taxon>Alphaproteobacteria</taxon>
        <taxon>Sphingomonadales</taxon>
        <taxon>Sphingomonadaceae</taxon>
        <taxon>Novosphingobium</taxon>
    </lineage>
</organism>
<dbReference type="Proteomes" id="UP000555448">
    <property type="component" value="Unassembled WGS sequence"/>
</dbReference>
<proteinExistence type="predicted"/>
<keyword evidence="2" id="KW-1185">Reference proteome</keyword>